<reference evidence="1 2" key="1">
    <citation type="submission" date="2019-06" db="EMBL/GenBank/DDBJ databases">
        <title>Sequencing the genomes of 1000 actinobacteria strains.</title>
        <authorList>
            <person name="Klenk H.-P."/>
        </authorList>
    </citation>
    <scope>NUCLEOTIDE SEQUENCE [LARGE SCALE GENOMIC DNA]</scope>
    <source>
        <strain evidence="1 2">DSM 46699</strain>
    </source>
</reference>
<dbReference type="EMBL" id="VIWX01000005">
    <property type="protein sequence ID" value="TWF93488.1"/>
    <property type="molecule type" value="Genomic_DNA"/>
</dbReference>
<comment type="caution">
    <text evidence="1">The sequence shown here is derived from an EMBL/GenBank/DDBJ whole genome shotgun (WGS) entry which is preliminary data.</text>
</comment>
<dbReference type="AlphaFoldDB" id="A0A561U2B5"/>
<dbReference type="Pfam" id="PF19473">
    <property type="entry name" value="DUF6010"/>
    <property type="match status" value="1"/>
</dbReference>
<dbReference type="InterPro" id="IPR046052">
    <property type="entry name" value="DUF6010"/>
</dbReference>
<evidence type="ECO:0000313" key="1">
    <source>
        <dbReference type="EMBL" id="TWF93488.1"/>
    </source>
</evidence>
<evidence type="ECO:0000313" key="2">
    <source>
        <dbReference type="Proteomes" id="UP000316184"/>
    </source>
</evidence>
<dbReference type="Proteomes" id="UP000316184">
    <property type="component" value="Unassembled WGS sequence"/>
</dbReference>
<gene>
    <name evidence="1" type="ORF">FHU35_15332</name>
</gene>
<protein>
    <recommendedName>
        <fullName evidence="3">Integral membrane protein</fullName>
    </recommendedName>
</protein>
<name>A0A561U2B5_9PSEU</name>
<sequence length="136" mass="14560">METALNLISPVVIALVYIALCSQLPEPTRQKLNALMVAGAGAVYVSGGGMGTWELAFATALTFCAFKGLADYRWIGVAWLLHTAWDVVHHLKGAPIIPAFAHSSFGCAICDPVLAVWMFRGAPAIQTWFATKRVAA</sequence>
<keyword evidence="2" id="KW-1185">Reference proteome</keyword>
<accession>A0A561U2B5</accession>
<evidence type="ECO:0008006" key="3">
    <source>
        <dbReference type="Google" id="ProtNLM"/>
    </source>
</evidence>
<organism evidence="1 2">
    <name type="scientific">Saccharopolyspora dendranthemae</name>
    <dbReference type="NCBI Taxonomy" id="1181886"/>
    <lineage>
        <taxon>Bacteria</taxon>
        <taxon>Bacillati</taxon>
        <taxon>Actinomycetota</taxon>
        <taxon>Actinomycetes</taxon>
        <taxon>Pseudonocardiales</taxon>
        <taxon>Pseudonocardiaceae</taxon>
        <taxon>Saccharopolyspora</taxon>
    </lineage>
</organism>
<proteinExistence type="predicted"/>
<dbReference type="RefSeq" id="WP_246110522.1">
    <property type="nucleotide sequence ID" value="NZ_VIWX01000005.1"/>
</dbReference>